<dbReference type="Pfam" id="PF13641">
    <property type="entry name" value="Glyco_tranf_2_3"/>
    <property type="match status" value="1"/>
</dbReference>
<dbReference type="Gene3D" id="3.90.550.10">
    <property type="entry name" value="Spore Coat Polysaccharide Biosynthesis Protein SpsA, Chain A"/>
    <property type="match status" value="1"/>
</dbReference>
<keyword evidence="1" id="KW-1133">Transmembrane helix</keyword>
<dbReference type="Proteomes" id="UP000501648">
    <property type="component" value="Chromosome"/>
</dbReference>
<keyword evidence="2" id="KW-0808">Transferase</keyword>
<accession>A0A6M3ZR06</accession>
<dbReference type="PANTHER" id="PTHR48090">
    <property type="entry name" value="UNDECAPRENYL-PHOSPHATE 4-DEOXY-4-FORMAMIDO-L-ARABINOSE TRANSFERASE-RELATED"/>
    <property type="match status" value="1"/>
</dbReference>
<dbReference type="EMBL" id="CP008956">
    <property type="protein sequence ID" value="QJQ00693.1"/>
    <property type="molecule type" value="Genomic_DNA"/>
</dbReference>
<reference evidence="2 3" key="1">
    <citation type="journal article" date="2012" name="J. Bacteriol.">
        <title>Genome sequence of the pathogenic Herbaspirillum seropedicae strain Os34, isolated from rice roots.</title>
        <authorList>
            <person name="Ye W."/>
            <person name="Ye S."/>
            <person name="Liu J."/>
            <person name="Chang S."/>
            <person name="Chen M."/>
            <person name="Zhu B."/>
            <person name="Guo L."/>
            <person name="An Q."/>
        </authorList>
    </citation>
    <scope>NUCLEOTIDE SEQUENCE [LARGE SCALE GENOMIC DNA]</scope>
    <source>
        <strain evidence="2 3">Os34</strain>
    </source>
</reference>
<proteinExistence type="predicted"/>
<dbReference type="GO" id="GO:0016740">
    <property type="term" value="F:transferase activity"/>
    <property type="evidence" value="ECO:0007669"/>
    <property type="project" value="UniProtKB-KW"/>
</dbReference>
<sequence>MIMVLLQTMLLLILALLAVPVLVLLVQVLAARWVASRAVAMSGARPRIAVLVPAHNEAGGIGEVVAGIVAQLGQADRVLVVADNCADETAPIARAAGAEVTERSHAELRGKGYALDHGIKHLAADAPEVVIIVDADCYLAEQALEKLARACVQSGRPVQALYLMHAPEGGGPMRKIAEFAWLVKNLVRPLGFHKLGQPCQLMGTGMAFTWSQISQADLATGHIVEDMKLGVDLAEAGQPPLFCPEAMVYSYFPSSDSGVSTQRTRWEHGHLSVIQTYVPRLLGGALKRGNGALAALALDLSVPPLALLVMLVVAAWCGNLLIWLVLGLSWPLLVSSLLLLAIGTSVLLAWGGYGRKVISLAELLGAFGYMARKLPLYFKFLFNRQVAWVRSKRDSE</sequence>
<organism evidence="2 3">
    <name type="scientific">Herbaspirillum rubrisubalbicans Os34</name>
    <dbReference type="NCBI Taxonomy" id="1235827"/>
    <lineage>
        <taxon>Bacteria</taxon>
        <taxon>Pseudomonadati</taxon>
        <taxon>Pseudomonadota</taxon>
        <taxon>Betaproteobacteria</taxon>
        <taxon>Burkholderiales</taxon>
        <taxon>Oxalobacteraceae</taxon>
        <taxon>Herbaspirillum</taxon>
    </lineage>
</organism>
<dbReference type="InterPro" id="IPR029044">
    <property type="entry name" value="Nucleotide-diphossugar_trans"/>
</dbReference>
<dbReference type="PANTHER" id="PTHR48090:SF6">
    <property type="entry name" value="SLR5056 PROTEIN"/>
    <property type="match status" value="1"/>
</dbReference>
<dbReference type="CDD" id="cd06438">
    <property type="entry name" value="EpsO_like"/>
    <property type="match status" value="1"/>
</dbReference>
<dbReference type="AlphaFoldDB" id="A0A6M3ZR06"/>
<dbReference type="SUPFAM" id="SSF53448">
    <property type="entry name" value="Nucleotide-diphospho-sugar transferases"/>
    <property type="match status" value="1"/>
</dbReference>
<keyword evidence="1" id="KW-0472">Membrane</keyword>
<dbReference type="InterPro" id="IPR050256">
    <property type="entry name" value="Glycosyltransferase_2"/>
</dbReference>
<dbReference type="RefSeq" id="WP_017450894.1">
    <property type="nucleotide sequence ID" value="NZ_CP008956.1"/>
</dbReference>
<evidence type="ECO:0000313" key="2">
    <source>
        <dbReference type="EMBL" id="QJQ00693.1"/>
    </source>
</evidence>
<evidence type="ECO:0000256" key="1">
    <source>
        <dbReference type="SAM" id="Phobius"/>
    </source>
</evidence>
<gene>
    <name evidence="2" type="ORF">C798_10765</name>
</gene>
<protein>
    <submittedName>
        <fullName evidence="2">Glycosyl transferase</fullName>
    </submittedName>
</protein>
<keyword evidence="1" id="KW-0812">Transmembrane</keyword>
<name>A0A6M3ZR06_9BURK</name>
<feature type="transmembrane region" description="Helical" evidence="1">
    <location>
        <begin position="305"/>
        <end position="325"/>
    </location>
</feature>
<feature type="transmembrane region" description="Helical" evidence="1">
    <location>
        <begin position="332"/>
        <end position="351"/>
    </location>
</feature>
<evidence type="ECO:0000313" key="3">
    <source>
        <dbReference type="Proteomes" id="UP000501648"/>
    </source>
</evidence>